<feature type="compositionally biased region" description="Polar residues" evidence="1">
    <location>
        <begin position="23"/>
        <end position="38"/>
    </location>
</feature>
<name>A0A9P9DYU2_9HYPO</name>
<sequence length="507" mass="53941">MRNTVGTSYGASETPGRPDETANPGSTQTETPNTTRLPTGTPHDTESQSATPRETVDTPTDHLTGSEKPTLTLRVTGTPMDSPAFTSISKSASIETDATRLTGTDVSENTPGTLSVTNAPVGISSTATNPPKTSAAGGEHSSGTQSSTQPTETDGLEAVITGTDDAVVTYAPTRNPDYTSITKVTTTTDDDNNVIVIWPGGWIWVPKGSLPTVIPGPPNTNPDPNDGSGGGAPGDDPEDPDDEPSPSSSKEPASTTSSECTATEPPECTKTASYTWIGTEYSKTIIGTCLPISACVTGRQSTTTEVISPTMVVDERFDWEDASYVPTDEDAGANPDEETVEWFDDFFEDNGMGLVEDDEVIIAPECRGDRSGLDYKCFISLFPTFCLQVNNDEEKELSVNLTNEDGSESKRRFLRTRRLLPRAANCDGSMINFQWTGENHETECAEDCLGSMGQLAASCALAGDQGIYHEGSVDVGCDYFNHDINELNGKADINKTSSYRDASDVIV</sequence>
<feature type="compositionally biased region" description="Polar residues" evidence="1">
    <location>
        <begin position="141"/>
        <end position="152"/>
    </location>
</feature>
<comment type="caution">
    <text evidence="2">The sequence shown here is derived from an EMBL/GenBank/DDBJ whole genome shotgun (WGS) entry which is preliminary data.</text>
</comment>
<feature type="compositionally biased region" description="Acidic residues" evidence="1">
    <location>
        <begin position="235"/>
        <end position="244"/>
    </location>
</feature>
<dbReference type="OrthoDB" id="1896086at2759"/>
<feature type="compositionally biased region" description="Low complexity" evidence="1">
    <location>
        <begin position="245"/>
        <end position="266"/>
    </location>
</feature>
<dbReference type="EMBL" id="JAGMUU010000022">
    <property type="protein sequence ID" value="KAH7127763.1"/>
    <property type="molecule type" value="Genomic_DNA"/>
</dbReference>
<feature type="region of interest" description="Disordered" evidence="1">
    <location>
        <begin position="213"/>
        <end position="266"/>
    </location>
</feature>
<dbReference type="AlphaFoldDB" id="A0A9P9DYU2"/>
<feature type="compositionally biased region" description="Polar residues" evidence="1">
    <location>
        <begin position="61"/>
        <end position="75"/>
    </location>
</feature>
<reference evidence="2" key="1">
    <citation type="journal article" date="2021" name="Nat. Commun.">
        <title>Genetic determinants of endophytism in the Arabidopsis root mycobiome.</title>
        <authorList>
            <person name="Mesny F."/>
            <person name="Miyauchi S."/>
            <person name="Thiergart T."/>
            <person name="Pickel B."/>
            <person name="Atanasova L."/>
            <person name="Karlsson M."/>
            <person name="Huettel B."/>
            <person name="Barry K.W."/>
            <person name="Haridas S."/>
            <person name="Chen C."/>
            <person name="Bauer D."/>
            <person name="Andreopoulos W."/>
            <person name="Pangilinan J."/>
            <person name="LaButti K."/>
            <person name="Riley R."/>
            <person name="Lipzen A."/>
            <person name="Clum A."/>
            <person name="Drula E."/>
            <person name="Henrissat B."/>
            <person name="Kohler A."/>
            <person name="Grigoriev I.V."/>
            <person name="Martin F.M."/>
            <person name="Hacquard S."/>
        </authorList>
    </citation>
    <scope>NUCLEOTIDE SEQUENCE</scope>
    <source>
        <strain evidence="2">MPI-CAGE-AT-0021</strain>
    </source>
</reference>
<evidence type="ECO:0000256" key="1">
    <source>
        <dbReference type="SAM" id="MobiDB-lite"/>
    </source>
</evidence>
<accession>A0A9P9DYU2</accession>
<feature type="region of interest" description="Disordered" evidence="1">
    <location>
        <begin position="1"/>
        <end position="154"/>
    </location>
</feature>
<gene>
    <name evidence="2" type="ORF">B0J13DRAFT_627500</name>
</gene>
<evidence type="ECO:0000313" key="2">
    <source>
        <dbReference type="EMBL" id="KAH7127763.1"/>
    </source>
</evidence>
<feature type="compositionally biased region" description="Polar residues" evidence="1">
    <location>
        <begin position="84"/>
        <end position="132"/>
    </location>
</feature>
<protein>
    <submittedName>
        <fullName evidence="2">Uncharacterized protein</fullName>
    </submittedName>
</protein>
<evidence type="ECO:0000313" key="3">
    <source>
        <dbReference type="Proteomes" id="UP000717696"/>
    </source>
</evidence>
<dbReference type="Proteomes" id="UP000717696">
    <property type="component" value="Unassembled WGS sequence"/>
</dbReference>
<keyword evidence="3" id="KW-1185">Reference proteome</keyword>
<proteinExistence type="predicted"/>
<organism evidence="2 3">
    <name type="scientific">Dactylonectria estremocensis</name>
    <dbReference type="NCBI Taxonomy" id="1079267"/>
    <lineage>
        <taxon>Eukaryota</taxon>
        <taxon>Fungi</taxon>
        <taxon>Dikarya</taxon>
        <taxon>Ascomycota</taxon>
        <taxon>Pezizomycotina</taxon>
        <taxon>Sordariomycetes</taxon>
        <taxon>Hypocreomycetidae</taxon>
        <taxon>Hypocreales</taxon>
        <taxon>Nectriaceae</taxon>
        <taxon>Dactylonectria</taxon>
    </lineage>
</organism>
<feature type="compositionally biased region" description="Polar residues" evidence="1">
    <location>
        <begin position="1"/>
        <end position="11"/>
    </location>
</feature>